<dbReference type="Proteomes" id="UP000886998">
    <property type="component" value="Unassembled WGS sequence"/>
</dbReference>
<evidence type="ECO:0000256" key="1">
    <source>
        <dbReference type="SAM" id="Phobius"/>
    </source>
</evidence>
<feature type="transmembrane region" description="Helical" evidence="1">
    <location>
        <begin position="111"/>
        <end position="135"/>
    </location>
</feature>
<dbReference type="AlphaFoldDB" id="A0A8X7BN14"/>
<gene>
    <name evidence="2" type="ORF">TNIN_451761</name>
</gene>
<feature type="transmembrane region" description="Helical" evidence="1">
    <location>
        <begin position="46"/>
        <end position="67"/>
    </location>
</feature>
<evidence type="ECO:0000313" key="3">
    <source>
        <dbReference type="Proteomes" id="UP000886998"/>
    </source>
</evidence>
<sequence length="179" mass="20190">MPTPQGKIKENIRGIKCEKAFANLRGIYCKTTRTFEFICFNRTMRLLACLGLLFGVVLMTVGVWNLMEFAFMSKSFSVLHFFILLIGFLITLLSFFQLYSTFKTDALYQSIAYCGVIYSGVLSIFSFGIAVSLHYQGVGKLYSLLFCCLALIACIEVYFFLRHVNYSASIKNSADVSNA</sequence>
<name>A0A8X7BN14_9ARAC</name>
<feature type="transmembrane region" description="Helical" evidence="1">
    <location>
        <begin position="79"/>
        <end position="99"/>
    </location>
</feature>
<keyword evidence="1" id="KW-1133">Transmembrane helix</keyword>
<reference evidence="2" key="1">
    <citation type="submission" date="2020-08" db="EMBL/GenBank/DDBJ databases">
        <title>Multicomponent nature underlies the extraordinary mechanical properties of spider dragline silk.</title>
        <authorList>
            <person name="Kono N."/>
            <person name="Nakamura H."/>
            <person name="Mori M."/>
            <person name="Yoshida Y."/>
            <person name="Ohtoshi R."/>
            <person name="Malay A.D."/>
            <person name="Moran D.A.P."/>
            <person name="Tomita M."/>
            <person name="Numata K."/>
            <person name="Arakawa K."/>
        </authorList>
    </citation>
    <scope>NUCLEOTIDE SEQUENCE</scope>
</reference>
<keyword evidence="1" id="KW-0472">Membrane</keyword>
<feature type="transmembrane region" description="Helical" evidence="1">
    <location>
        <begin position="141"/>
        <end position="161"/>
    </location>
</feature>
<dbReference type="OrthoDB" id="6455216at2759"/>
<proteinExistence type="predicted"/>
<comment type="caution">
    <text evidence="2">The sequence shown here is derived from an EMBL/GenBank/DDBJ whole genome shotgun (WGS) entry which is preliminary data.</text>
</comment>
<evidence type="ECO:0000313" key="2">
    <source>
        <dbReference type="EMBL" id="GFY37098.1"/>
    </source>
</evidence>
<protein>
    <submittedName>
        <fullName evidence="2">Uncharacterized protein</fullName>
    </submittedName>
</protein>
<accession>A0A8X7BN14</accession>
<keyword evidence="3" id="KW-1185">Reference proteome</keyword>
<organism evidence="2 3">
    <name type="scientific">Trichonephila inaurata madagascariensis</name>
    <dbReference type="NCBI Taxonomy" id="2747483"/>
    <lineage>
        <taxon>Eukaryota</taxon>
        <taxon>Metazoa</taxon>
        <taxon>Ecdysozoa</taxon>
        <taxon>Arthropoda</taxon>
        <taxon>Chelicerata</taxon>
        <taxon>Arachnida</taxon>
        <taxon>Araneae</taxon>
        <taxon>Araneomorphae</taxon>
        <taxon>Entelegynae</taxon>
        <taxon>Araneoidea</taxon>
        <taxon>Nephilidae</taxon>
        <taxon>Trichonephila</taxon>
        <taxon>Trichonephila inaurata</taxon>
    </lineage>
</organism>
<dbReference type="EMBL" id="BMAV01000109">
    <property type="protein sequence ID" value="GFY37098.1"/>
    <property type="molecule type" value="Genomic_DNA"/>
</dbReference>
<keyword evidence="1" id="KW-0812">Transmembrane</keyword>